<protein>
    <submittedName>
        <fullName evidence="1">Uncharacterized protein</fullName>
    </submittedName>
</protein>
<organism evidence="1 2">
    <name type="scientific">Candidatus Acidulodesulfobacterium acidiphilum</name>
    <dbReference type="NCBI Taxonomy" id="2597224"/>
    <lineage>
        <taxon>Bacteria</taxon>
        <taxon>Deltaproteobacteria</taxon>
        <taxon>Candidatus Acidulodesulfobacterales</taxon>
        <taxon>Candidatus Acidulodesulfobacterium</taxon>
    </lineage>
</organism>
<name>A0A520XG73_9DELT</name>
<evidence type="ECO:0000313" key="2">
    <source>
        <dbReference type="Proteomes" id="UP000322454"/>
    </source>
</evidence>
<evidence type="ECO:0000313" key="1">
    <source>
        <dbReference type="EMBL" id="RZV40180.1"/>
    </source>
</evidence>
<reference evidence="1 2" key="1">
    <citation type="submission" date="2019-01" db="EMBL/GenBank/DDBJ databases">
        <title>Insights into ecological role of a new deltaproteobacterial order Candidatus Sinidesulfobacterales (Sva0485) by metagenomics and metatranscriptomics.</title>
        <authorList>
            <person name="Tan S."/>
            <person name="Liu J."/>
            <person name="Fang Y."/>
            <person name="Hedlund B."/>
            <person name="Lian Z.-H."/>
            <person name="Huang L.-Y."/>
            <person name="Li J.-T."/>
            <person name="Huang L.-N."/>
            <person name="Li W.-J."/>
            <person name="Jiang H.-C."/>
            <person name="Dong H.-L."/>
            <person name="Shu W.-S."/>
        </authorList>
    </citation>
    <scope>NUCLEOTIDE SEQUENCE [LARGE SCALE GENOMIC DNA]</scope>
    <source>
        <strain evidence="1">AP4</strain>
    </source>
</reference>
<dbReference type="AlphaFoldDB" id="A0A520XG73"/>
<accession>A0A520XG73</accession>
<sequence>MKTGGVLEFVRWFREHYSKNDYAFAMREFQAECIIEKGKRYKVVNVYPQKIEGFYFIVYKKIPIKESFKKNTYIKDNVFEEHHIYF</sequence>
<gene>
    <name evidence="1" type="ORF">EVJ48_01435</name>
</gene>
<comment type="caution">
    <text evidence="1">The sequence shown here is derived from an EMBL/GenBank/DDBJ whole genome shotgun (WGS) entry which is preliminary data.</text>
</comment>
<proteinExistence type="predicted"/>
<dbReference type="EMBL" id="SHMQ01000002">
    <property type="protein sequence ID" value="RZV40180.1"/>
    <property type="molecule type" value="Genomic_DNA"/>
</dbReference>
<dbReference type="Proteomes" id="UP000322454">
    <property type="component" value="Unassembled WGS sequence"/>
</dbReference>